<dbReference type="InterPro" id="IPR000073">
    <property type="entry name" value="AB_hydrolase_1"/>
</dbReference>
<evidence type="ECO:0000259" key="1">
    <source>
        <dbReference type="Pfam" id="PF12697"/>
    </source>
</evidence>
<organism evidence="2 3">
    <name type="scientific">Penicillium nordicum</name>
    <dbReference type="NCBI Taxonomy" id="229535"/>
    <lineage>
        <taxon>Eukaryota</taxon>
        <taxon>Fungi</taxon>
        <taxon>Dikarya</taxon>
        <taxon>Ascomycota</taxon>
        <taxon>Pezizomycotina</taxon>
        <taxon>Eurotiomycetes</taxon>
        <taxon>Eurotiomycetidae</taxon>
        <taxon>Eurotiales</taxon>
        <taxon>Aspergillaceae</taxon>
        <taxon>Penicillium</taxon>
    </lineage>
</organism>
<name>A0A0M9WKT1_9EURO</name>
<comment type="caution">
    <text evidence="2">The sequence shown here is derived from an EMBL/GenBank/DDBJ whole genome shotgun (WGS) entry which is preliminary data.</text>
</comment>
<dbReference type="InterPro" id="IPR052897">
    <property type="entry name" value="Sec-Metab_Biosynth_Hydrolase"/>
</dbReference>
<dbReference type="OrthoDB" id="408373at2759"/>
<dbReference type="AlphaFoldDB" id="A0A0M9WKT1"/>
<keyword evidence="3" id="KW-1185">Reference proteome</keyword>
<sequence length="140" mass="15090">MVNPSIVIVPGAWHQPAHFQGLIDELAKVNYDAEGVTMPSVDSSPPLPTWEQDAQAVRQAIMNKLDAGKDVVVLAHLFGGIAMSEAAKGLGKKDRDGQGLKGGIIKLVYMCAMALPEGQCHVGQLVPQTPEEEEIERQHK</sequence>
<evidence type="ECO:0000313" key="2">
    <source>
        <dbReference type="EMBL" id="KOS48689.1"/>
    </source>
</evidence>
<dbReference type="STRING" id="229535.A0A0M9WKT1"/>
<gene>
    <name evidence="2" type="ORF">ACN38_g318</name>
</gene>
<dbReference type="Proteomes" id="UP000037696">
    <property type="component" value="Unassembled WGS sequence"/>
</dbReference>
<dbReference type="SUPFAM" id="SSF53474">
    <property type="entry name" value="alpha/beta-Hydrolases"/>
    <property type="match status" value="1"/>
</dbReference>
<proteinExistence type="predicted"/>
<dbReference type="GO" id="GO:0017000">
    <property type="term" value="P:antibiotic biosynthetic process"/>
    <property type="evidence" value="ECO:0007669"/>
    <property type="project" value="UniProtKB-ARBA"/>
</dbReference>
<dbReference type="PANTHER" id="PTHR37017">
    <property type="entry name" value="AB HYDROLASE-1 DOMAIN-CONTAINING PROTEIN-RELATED"/>
    <property type="match status" value="1"/>
</dbReference>
<accession>A0A0M9WKT1</accession>
<dbReference type="InterPro" id="IPR029058">
    <property type="entry name" value="AB_hydrolase_fold"/>
</dbReference>
<feature type="domain" description="AB hydrolase-1" evidence="1">
    <location>
        <begin position="6"/>
        <end position="119"/>
    </location>
</feature>
<dbReference type="Gene3D" id="3.40.50.1820">
    <property type="entry name" value="alpha/beta hydrolase"/>
    <property type="match status" value="1"/>
</dbReference>
<protein>
    <recommendedName>
        <fullName evidence="1">AB hydrolase-1 domain-containing protein</fullName>
    </recommendedName>
</protein>
<dbReference type="GO" id="GO:0072330">
    <property type="term" value="P:monocarboxylic acid biosynthetic process"/>
    <property type="evidence" value="ECO:0007669"/>
    <property type="project" value="UniProtKB-ARBA"/>
</dbReference>
<evidence type="ECO:0000313" key="3">
    <source>
        <dbReference type="Proteomes" id="UP000037696"/>
    </source>
</evidence>
<dbReference type="PANTHER" id="PTHR37017:SF11">
    <property type="entry name" value="ESTERASE_LIPASE_THIOESTERASE DOMAIN-CONTAINING PROTEIN"/>
    <property type="match status" value="1"/>
</dbReference>
<reference evidence="2 3" key="1">
    <citation type="submission" date="2015-08" db="EMBL/GenBank/DDBJ databases">
        <title>Genome sequencing of Penicillium nordicum.</title>
        <authorList>
            <person name="Nguyen H.D."/>
            <person name="Seifert K.A."/>
        </authorList>
    </citation>
    <scope>NUCLEOTIDE SEQUENCE [LARGE SCALE GENOMIC DNA]</scope>
    <source>
        <strain evidence="2 3">DAOMC 185683</strain>
    </source>
</reference>
<dbReference type="EMBL" id="LHQQ01000003">
    <property type="protein sequence ID" value="KOS48689.1"/>
    <property type="molecule type" value="Genomic_DNA"/>
</dbReference>
<dbReference type="Pfam" id="PF12697">
    <property type="entry name" value="Abhydrolase_6"/>
    <property type="match status" value="1"/>
</dbReference>